<comment type="function">
    <text evidence="1">Accessory subunit of the mitochondrial membrane respiratory chain NADH dehydrogenase (Complex I), that is believed not to be involved in catalysis. Complex I functions in the transfer of electrons from NADH to the respiratory chain. The immediate electron acceptor for the enzyme is believed to be ubiquinone.</text>
</comment>
<keyword evidence="7" id="KW-0679">Respiratory chain</keyword>
<dbReference type="PANTHER" id="PTHR13178:SF0">
    <property type="entry name" value="NADH DEHYDROGENASE [UBIQUINONE] 1 BETA SUBCOMPLEX SUBUNIT 5, MITOCHONDRIAL"/>
    <property type="match status" value="1"/>
</dbReference>
<evidence type="ECO:0000256" key="8">
    <source>
        <dbReference type="ARBA" id="ARBA00022692"/>
    </source>
</evidence>
<dbReference type="GO" id="GO:0005743">
    <property type="term" value="C:mitochondrial inner membrane"/>
    <property type="evidence" value="ECO:0007669"/>
    <property type="project" value="UniProtKB-SubCell"/>
</dbReference>
<proteinExistence type="inferred from homology"/>
<evidence type="ECO:0000256" key="11">
    <source>
        <dbReference type="ARBA" id="ARBA00022982"/>
    </source>
</evidence>
<keyword evidence="17" id="KW-0175">Coiled coil</keyword>
<evidence type="ECO:0000256" key="16">
    <source>
        <dbReference type="ARBA" id="ARBA00032550"/>
    </source>
</evidence>
<evidence type="ECO:0000256" key="6">
    <source>
        <dbReference type="ARBA" id="ARBA00022448"/>
    </source>
</evidence>
<dbReference type="Pfam" id="PF09781">
    <property type="entry name" value="NDUF_B5"/>
    <property type="match status" value="1"/>
</dbReference>
<feature type="transmembrane region" description="Helical" evidence="18">
    <location>
        <begin position="61"/>
        <end position="83"/>
    </location>
</feature>
<dbReference type="Proteomes" id="UP000695007">
    <property type="component" value="Unplaced"/>
</dbReference>
<keyword evidence="9" id="KW-0999">Mitochondrion inner membrane</keyword>
<dbReference type="KEGG" id="csol:105366876"/>
<comment type="subunit">
    <text evidence="4">Complex I is composed of 45 different subunits.</text>
</comment>
<evidence type="ECO:0000313" key="20">
    <source>
        <dbReference type="RefSeq" id="XP_011503774.1"/>
    </source>
</evidence>
<keyword evidence="14 18" id="KW-0472">Membrane</keyword>
<keyword evidence="19" id="KW-1185">Reference proteome</keyword>
<evidence type="ECO:0000256" key="17">
    <source>
        <dbReference type="SAM" id="Coils"/>
    </source>
</evidence>
<keyword evidence="11" id="KW-0249">Electron transport</keyword>
<evidence type="ECO:0000256" key="14">
    <source>
        <dbReference type="ARBA" id="ARBA00023136"/>
    </source>
</evidence>
<reference evidence="20" key="1">
    <citation type="submission" date="2025-08" db="UniProtKB">
        <authorList>
            <consortium name="RefSeq"/>
        </authorList>
    </citation>
    <scope>IDENTIFICATION</scope>
</reference>
<evidence type="ECO:0000256" key="7">
    <source>
        <dbReference type="ARBA" id="ARBA00022660"/>
    </source>
</evidence>
<sequence>MVVWSTFVRSCSISQNLQKIYIFRNKLLLNNVITPSQTCCMSSEMIITASRWQWHKTKDMIHFYFLIMALPLSIVTFGANVLVGPATLTEIPEDYYPQYWEYYRNPITRFMARYLFFNPQKDYEKSIHMIYLESQIMEIRKLEQKVWDLQDERKDFRYNLFIPFNYIKKSSYMQGLQDDYDFGD</sequence>
<comment type="subcellular location">
    <subcellularLocation>
        <location evidence="2">Mitochondrion inner membrane</location>
        <topology evidence="2">Single-pass membrane protein</topology>
    </subcellularLocation>
</comment>
<keyword evidence="8 18" id="KW-0812">Transmembrane</keyword>
<keyword evidence="6" id="KW-0813">Transport</keyword>
<evidence type="ECO:0000256" key="18">
    <source>
        <dbReference type="SAM" id="Phobius"/>
    </source>
</evidence>
<protein>
    <recommendedName>
        <fullName evidence="5">NADH dehydrogenase [ubiquinone] 1 beta subcomplex subunit 5, mitochondrial</fullName>
    </recommendedName>
    <alternativeName>
        <fullName evidence="16">Complex I-SGDH</fullName>
    </alternativeName>
    <alternativeName>
        <fullName evidence="15">NADH-ubiquinone oxidoreductase SGDH subunit</fullName>
    </alternativeName>
</protein>
<evidence type="ECO:0000256" key="4">
    <source>
        <dbReference type="ARBA" id="ARBA00011533"/>
    </source>
</evidence>
<dbReference type="PANTHER" id="PTHR13178">
    <property type="entry name" value="NADH-UBIQUINONE OXIDOREDUCTASE SGDH SUBUNIT"/>
    <property type="match status" value="1"/>
</dbReference>
<dbReference type="RefSeq" id="XP_011503774.1">
    <property type="nucleotide sequence ID" value="XM_011505472.1"/>
</dbReference>
<evidence type="ECO:0000256" key="9">
    <source>
        <dbReference type="ARBA" id="ARBA00022792"/>
    </source>
</evidence>
<evidence type="ECO:0000313" key="19">
    <source>
        <dbReference type="Proteomes" id="UP000695007"/>
    </source>
</evidence>
<name>A0AAJ7E126_9HYME</name>
<evidence type="ECO:0000256" key="12">
    <source>
        <dbReference type="ARBA" id="ARBA00022989"/>
    </source>
</evidence>
<evidence type="ECO:0000256" key="2">
    <source>
        <dbReference type="ARBA" id="ARBA00004434"/>
    </source>
</evidence>
<feature type="coiled-coil region" evidence="17">
    <location>
        <begin position="132"/>
        <end position="159"/>
    </location>
</feature>
<evidence type="ECO:0000256" key="15">
    <source>
        <dbReference type="ARBA" id="ARBA00032395"/>
    </source>
</evidence>
<evidence type="ECO:0000256" key="10">
    <source>
        <dbReference type="ARBA" id="ARBA00022946"/>
    </source>
</evidence>
<evidence type="ECO:0000256" key="1">
    <source>
        <dbReference type="ARBA" id="ARBA00003195"/>
    </source>
</evidence>
<keyword evidence="12 18" id="KW-1133">Transmembrane helix</keyword>
<dbReference type="AlphaFoldDB" id="A0AAJ7E126"/>
<accession>A0AAJ7E126</accession>
<evidence type="ECO:0000256" key="3">
    <source>
        <dbReference type="ARBA" id="ARBA00007152"/>
    </source>
</evidence>
<dbReference type="CTD" id="46260"/>
<keyword evidence="10" id="KW-0809">Transit peptide</keyword>
<evidence type="ECO:0000256" key="13">
    <source>
        <dbReference type="ARBA" id="ARBA00023128"/>
    </source>
</evidence>
<gene>
    <name evidence="20" type="primary">LOC105366876</name>
</gene>
<comment type="similarity">
    <text evidence="3">Belongs to the complex I NDUFB5 subunit family.</text>
</comment>
<dbReference type="GeneID" id="105366876"/>
<evidence type="ECO:0000256" key="5">
    <source>
        <dbReference type="ARBA" id="ARBA00015175"/>
    </source>
</evidence>
<keyword evidence="13" id="KW-0496">Mitochondrion</keyword>
<dbReference type="InterPro" id="IPR019173">
    <property type="entry name" value="NADH_UbQ_OxRdtase_B5_su"/>
</dbReference>
<organism evidence="19 20">
    <name type="scientific">Ceratosolen solmsi marchali</name>
    <dbReference type="NCBI Taxonomy" id="326594"/>
    <lineage>
        <taxon>Eukaryota</taxon>
        <taxon>Metazoa</taxon>
        <taxon>Ecdysozoa</taxon>
        <taxon>Arthropoda</taxon>
        <taxon>Hexapoda</taxon>
        <taxon>Insecta</taxon>
        <taxon>Pterygota</taxon>
        <taxon>Neoptera</taxon>
        <taxon>Endopterygota</taxon>
        <taxon>Hymenoptera</taxon>
        <taxon>Apocrita</taxon>
        <taxon>Proctotrupomorpha</taxon>
        <taxon>Chalcidoidea</taxon>
        <taxon>Agaonidae</taxon>
        <taxon>Agaoninae</taxon>
        <taxon>Ceratosolen</taxon>
    </lineage>
</organism>